<feature type="transmembrane region" description="Helical" evidence="1">
    <location>
        <begin position="62"/>
        <end position="79"/>
    </location>
</feature>
<keyword evidence="1" id="KW-0812">Transmembrane</keyword>
<dbReference type="Proteomes" id="UP001499967">
    <property type="component" value="Unassembled WGS sequence"/>
</dbReference>
<evidence type="ECO:0000313" key="2">
    <source>
        <dbReference type="EMBL" id="GAA0925196.1"/>
    </source>
</evidence>
<feature type="transmembrane region" description="Helical" evidence="1">
    <location>
        <begin position="12"/>
        <end position="33"/>
    </location>
</feature>
<accession>A0ABN1PAM6</accession>
<name>A0ABN1PAM6_9PSEU</name>
<reference evidence="2 3" key="1">
    <citation type="journal article" date="2019" name="Int. J. Syst. Evol. Microbiol.">
        <title>The Global Catalogue of Microorganisms (GCM) 10K type strain sequencing project: providing services to taxonomists for standard genome sequencing and annotation.</title>
        <authorList>
            <consortium name="The Broad Institute Genomics Platform"/>
            <consortium name="The Broad Institute Genome Sequencing Center for Infectious Disease"/>
            <person name="Wu L."/>
            <person name="Ma J."/>
        </authorList>
    </citation>
    <scope>NUCLEOTIDE SEQUENCE [LARGE SCALE GENOMIC DNA]</scope>
    <source>
        <strain evidence="2 3">JCM 11117</strain>
    </source>
</reference>
<dbReference type="RefSeq" id="WP_343939362.1">
    <property type="nucleotide sequence ID" value="NZ_BAAAHP010000027.1"/>
</dbReference>
<organism evidence="2 3">
    <name type="scientific">Pseudonocardia zijingensis</name>
    <dbReference type="NCBI Taxonomy" id="153376"/>
    <lineage>
        <taxon>Bacteria</taxon>
        <taxon>Bacillati</taxon>
        <taxon>Actinomycetota</taxon>
        <taxon>Actinomycetes</taxon>
        <taxon>Pseudonocardiales</taxon>
        <taxon>Pseudonocardiaceae</taxon>
        <taxon>Pseudonocardia</taxon>
    </lineage>
</organism>
<evidence type="ECO:0008006" key="4">
    <source>
        <dbReference type="Google" id="ProtNLM"/>
    </source>
</evidence>
<keyword evidence="3" id="KW-1185">Reference proteome</keyword>
<evidence type="ECO:0000313" key="3">
    <source>
        <dbReference type="Proteomes" id="UP001499967"/>
    </source>
</evidence>
<dbReference type="EMBL" id="BAAAHP010000027">
    <property type="protein sequence ID" value="GAA0925196.1"/>
    <property type="molecule type" value="Genomic_DNA"/>
</dbReference>
<feature type="transmembrane region" description="Helical" evidence="1">
    <location>
        <begin position="130"/>
        <end position="150"/>
    </location>
</feature>
<feature type="transmembrane region" description="Helical" evidence="1">
    <location>
        <begin position="85"/>
        <end position="109"/>
    </location>
</feature>
<sequence>MSDLAGVARLAVVAHLALAAVWLGSMVYSLAVVQPRVDRFFPDPERREEFLLALAQGNRRPVVALIAALLLTDLVVLLFRPELRLGYTIALVAYLLAGALFVHVSWRHWPARVFALPEELPGFQRRLRRIAWTMTALVGAAFLTTSVASVG</sequence>
<keyword evidence="1" id="KW-1133">Transmembrane helix</keyword>
<evidence type="ECO:0000256" key="1">
    <source>
        <dbReference type="SAM" id="Phobius"/>
    </source>
</evidence>
<proteinExistence type="predicted"/>
<protein>
    <recommendedName>
        <fullName evidence="4">Copper resistance protein D domain-containing protein</fullName>
    </recommendedName>
</protein>
<keyword evidence="1" id="KW-0472">Membrane</keyword>
<gene>
    <name evidence="2" type="ORF">GCM10009559_09880</name>
</gene>
<comment type="caution">
    <text evidence="2">The sequence shown here is derived from an EMBL/GenBank/DDBJ whole genome shotgun (WGS) entry which is preliminary data.</text>
</comment>